<dbReference type="Pfam" id="PF13602">
    <property type="entry name" value="ADH_zinc_N_2"/>
    <property type="match status" value="1"/>
</dbReference>
<dbReference type="SMART" id="SM01294">
    <property type="entry name" value="PKS_PP_betabranch"/>
    <property type="match status" value="1"/>
</dbReference>
<dbReference type="Gene3D" id="3.40.47.10">
    <property type="match status" value="1"/>
</dbReference>
<dbReference type="InterPro" id="IPR011032">
    <property type="entry name" value="GroES-like_sf"/>
</dbReference>
<dbReference type="Pfam" id="PF00698">
    <property type="entry name" value="Acyl_transf_1"/>
    <property type="match status" value="1"/>
</dbReference>
<dbReference type="EMBL" id="JBHSNZ010000071">
    <property type="protein sequence ID" value="MFC5813343.1"/>
    <property type="molecule type" value="Genomic_DNA"/>
</dbReference>
<dbReference type="Pfam" id="PF22953">
    <property type="entry name" value="SpnB_Rossmann"/>
    <property type="match status" value="1"/>
</dbReference>
<dbReference type="InterPro" id="IPR049900">
    <property type="entry name" value="PKS_mFAS_DH"/>
</dbReference>
<dbReference type="PROSITE" id="PS50075">
    <property type="entry name" value="CARRIER"/>
    <property type="match status" value="1"/>
</dbReference>
<dbReference type="InterPro" id="IPR020807">
    <property type="entry name" value="PKS_DH"/>
</dbReference>
<dbReference type="InterPro" id="IPR016036">
    <property type="entry name" value="Malonyl_transacylase_ACP-bd"/>
</dbReference>
<dbReference type="InterPro" id="IPR032821">
    <property type="entry name" value="PKS_assoc"/>
</dbReference>
<evidence type="ECO:0000259" key="11">
    <source>
        <dbReference type="PROSITE" id="PS52019"/>
    </source>
</evidence>
<feature type="active site" description="Proton acceptor; for dehydratase activity" evidence="8">
    <location>
        <position position="567"/>
    </location>
</feature>
<keyword evidence="13" id="KW-1185">Reference proteome</keyword>
<dbReference type="SUPFAM" id="SSF47336">
    <property type="entry name" value="ACP-like"/>
    <property type="match status" value="1"/>
</dbReference>
<feature type="region of interest" description="Disordered" evidence="9">
    <location>
        <begin position="1842"/>
        <end position="1885"/>
    </location>
</feature>
<dbReference type="Pfam" id="PF21089">
    <property type="entry name" value="PKS_DH_N"/>
    <property type="match status" value="1"/>
</dbReference>
<dbReference type="Gene3D" id="3.90.180.10">
    <property type="entry name" value="Medium-chain alcohol dehydrogenases, catalytic domain"/>
    <property type="match status" value="1"/>
</dbReference>
<protein>
    <submittedName>
        <fullName evidence="12">SDR family NAD(P)-dependent oxidoreductase</fullName>
    </submittedName>
</protein>
<dbReference type="PANTHER" id="PTHR43775">
    <property type="entry name" value="FATTY ACID SYNTHASE"/>
    <property type="match status" value="1"/>
</dbReference>
<evidence type="ECO:0000256" key="1">
    <source>
        <dbReference type="ARBA" id="ARBA00004792"/>
    </source>
</evidence>
<evidence type="ECO:0000256" key="6">
    <source>
        <dbReference type="ARBA" id="ARBA00023268"/>
    </source>
</evidence>
<dbReference type="Gene3D" id="3.40.50.720">
    <property type="entry name" value="NAD(P)-binding Rossmann-like Domain"/>
    <property type="match status" value="1"/>
</dbReference>
<comment type="caution">
    <text evidence="12">The sequence shown here is derived from an EMBL/GenBank/DDBJ whole genome shotgun (WGS) entry which is preliminary data.</text>
</comment>
<evidence type="ECO:0000256" key="8">
    <source>
        <dbReference type="PROSITE-ProRule" id="PRU01363"/>
    </source>
</evidence>
<dbReference type="InterPro" id="IPR055123">
    <property type="entry name" value="SpnB-like_Rossmann"/>
</dbReference>
<organism evidence="12 13">
    <name type="scientific">Streptomyces heilongjiangensis</name>
    <dbReference type="NCBI Taxonomy" id="945052"/>
    <lineage>
        <taxon>Bacteria</taxon>
        <taxon>Bacillati</taxon>
        <taxon>Actinomycetota</taxon>
        <taxon>Actinomycetes</taxon>
        <taxon>Kitasatosporales</taxon>
        <taxon>Streptomycetaceae</taxon>
        <taxon>Streptomyces</taxon>
    </lineage>
</organism>
<dbReference type="InterPro" id="IPR042104">
    <property type="entry name" value="PKS_dehydratase_sf"/>
</dbReference>
<feature type="region of interest" description="Disordered" evidence="9">
    <location>
        <begin position="1803"/>
        <end position="1827"/>
    </location>
</feature>
<keyword evidence="6" id="KW-0511">Multifunctional enzyme</keyword>
<dbReference type="InterPro" id="IPR036291">
    <property type="entry name" value="NAD(P)-bd_dom_sf"/>
</dbReference>
<accession>A0ABW1BJJ0</accession>
<evidence type="ECO:0000256" key="7">
    <source>
        <dbReference type="ARBA" id="ARBA00023315"/>
    </source>
</evidence>
<dbReference type="Pfam" id="PF14765">
    <property type="entry name" value="PS-DH"/>
    <property type="match status" value="1"/>
</dbReference>
<feature type="domain" description="PKS/mFAS DH" evidence="11">
    <location>
        <begin position="535"/>
        <end position="826"/>
    </location>
</feature>
<feature type="compositionally biased region" description="Low complexity" evidence="9">
    <location>
        <begin position="1807"/>
        <end position="1821"/>
    </location>
</feature>
<dbReference type="Pfam" id="PF16197">
    <property type="entry name" value="KAsynt_C_assoc"/>
    <property type="match status" value="1"/>
</dbReference>
<dbReference type="Gene3D" id="3.40.366.10">
    <property type="entry name" value="Malonyl-Coenzyme A Acyl Carrier Protein, domain 2"/>
    <property type="match status" value="1"/>
</dbReference>
<evidence type="ECO:0000256" key="3">
    <source>
        <dbReference type="ARBA" id="ARBA00022553"/>
    </source>
</evidence>
<dbReference type="CDD" id="cd08956">
    <property type="entry name" value="KR_3_FAS_SDR_x"/>
    <property type="match status" value="1"/>
</dbReference>
<feature type="region of interest" description="N-terminal hotdog fold" evidence="8">
    <location>
        <begin position="535"/>
        <end position="661"/>
    </location>
</feature>
<dbReference type="CDD" id="cd05195">
    <property type="entry name" value="enoyl_red"/>
    <property type="match status" value="1"/>
</dbReference>
<sequence>DEPSSHVDWSAGEIRLLTENVPWVPSSPDRPRRAGVSSFGISGTNAHVILEQPATDTPSGVPAAPAETDGRTVLLPLSAADPRALRDQAARLAALLAEGTGTSHTDVARALATTRTPLPHRAVVVAADRQDALDGLRALAGQETGGDRVVTGTVPDGGGRTVFLFAGQGAQRLGMGRELYATYPVFADAFDAVDAELPFPLKEIVFGTDGGDADRLNRTEYAQPALFALEVALFRLLESWGVRPDLLLGHSIGEIAAAHVAGVWSLADACRLVAARGRLMQALPEGGAMIALEASEDEVLAALGDTVHGGGPGGDEAGIAAVNGADAVVVAGSVAAVEKIAAHFRGLDRRTRRLRVSHAFHSPLMEPMLDEFRTVAENLTYHRPRLAVVSSLTGRPAGPDELTTPEHWVRHVRDTVRFADGVRAAEAEGALAWLELGPDGTLTALARAEADTGAAEHTVFVPSLRKDGDETGALLTAVGTLHTRGTAPDWTALLGGPASRPVELPTYAFQRQRFWPTAAAPAGDPAGLGLTASGHPLLGAEVVLADGGGTLLTGRLSLSTHPWLRDHAVAGTVLFPGTGFLELALRAGLRVGCPRVADLTLEAPLVLTEHGAVRVQVAVGAPDDTGRRTVAVHSQPDTPDDSARGWVRHAGGLLDAHPADTPATGGDAADVQPPADAEPVPLDGFYGRLADDGYTYGPAFQGLRAVHRHGDDVYAEVRLPAGPREEAARHGLHPALLDAVLHAWLAAGHTAADGPAPVRLPFSWSGVTVTAAGVTDVRVRLRPVDDDTLELTVAHADVDPASGAEAAVVARVEALTLRELSPDALPAPAAAGDPAGADDALFRVEWSPLPAPAGGRPAPVTRWALVGPAVPGLPEAPAGHHADLAALATAVAAGTPLPDAVLVAGEAGEAGEAGVAGPGPDRVPEATRTALHRVLALVQQWLADDRFAGARLALVTRRAVPADGDGTPVDPVAAAVWGLVRSAQSEHPDRLVLLDLGPEAEDARATAGHDARGDGDRALGTLADPGPALASGEPQLALRGGDALVPRLASAGSGSALLPPPGAPLWRLDVTTPGTLDSLALVPCPEVAGPLAPREVRVAMRATGVNFRDVLVSLGMLAHEVPGREGAGVVLETGADVTALTPGDHVLGLFSGGYGPVAVTDHRLLARRPDGWTSTEAAAAPIVFLSAYHGLVDLADLRPGEAVLIHAGTGGVGMAAVQLARHLGAEVFATASPAKWPTLRAMGLDDDHIASSRDTSFEEKFRQVTGGRGVDVVLNSLARDLIDASFRLLPRGGRFIEMGKTDPRDPATVAADHPGVRYQAFDLRDVDPDHTAEMLTAVLALFEQRALRPLPVTTWDVRRAPEAFRYLSQARHTGKIVLTVPEVPADLARTPSADLAPQAERPHGTVLVTGGTGTLGALFARHLVTKHGVRHLLLTSRSGPDAPGAADLAAELTGLGATVTVAACDTADRNALAALLDGVPAAHPLTAVVHAAGVLDDGVLDALTPERVDRVLLPKAQAAWNLHDLTRDHDLSAFVLFSSVAATFGSQGQANYAAANAFLDALAQHRRAAGLPALSLAWGLWNTGSGMAGTLSAADLRRVARMGLAPLSVDEGLALFDTALTADQALLLPTRLALTDLERRGAEPPAVLRSLARTPARRPAAATAAADGVTDAPGTGTAADAGDSAPAVSFTEQLRPLSAEERERAALDLVRTHTAAVLGHSDPEAVDADRAFKSLGFDSLTAVEMRNRLGAATGLTLKATLIFSYPTPQVLAGYLLERCAPHEPRPAEVLLAELDRLETVLAGLDRSSGTPSDSPGGTPSDGDGDDALDAQVTARLRDLLTRWTGEAPGTGDGGSGSGGSGGRTGLESATDDEMFDLINKELGIS</sequence>
<feature type="domain" description="Carrier" evidence="10">
    <location>
        <begin position="1704"/>
        <end position="1779"/>
    </location>
</feature>
<feature type="compositionally biased region" description="Gly residues" evidence="9">
    <location>
        <begin position="1848"/>
        <end position="1864"/>
    </location>
</feature>
<dbReference type="SUPFAM" id="SSF53901">
    <property type="entry name" value="Thiolase-like"/>
    <property type="match status" value="1"/>
</dbReference>
<feature type="region of interest" description="Disordered" evidence="9">
    <location>
        <begin position="1659"/>
        <end position="1685"/>
    </location>
</feature>
<feature type="non-terminal residue" evidence="12">
    <location>
        <position position="1"/>
    </location>
</feature>
<keyword evidence="3" id="KW-0597">Phosphoprotein</keyword>
<dbReference type="SMART" id="SM00826">
    <property type="entry name" value="PKS_DH"/>
    <property type="match status" value="1"/>
</dbReference>
<dbReference type="Gene3D" id="3.40.50.11460">
    <property type="match status" value="1"/>
</dbReference>
<reference evidence="13" key="1">
    <citation type="journal article" date="2019" name="Int. J. Syst. Evol. Microbiol.">
        <title>The Global Catalogue of Microorganisms (GCM) 10K type strain sequencing project: providing services to taxonomists for standard genome sequencing and annotation.</title>
        <authorList>
            <consortium name="The Broad Institute Genomics Platform"/>
            <consortium name="The Broad Institute Genome Sequencing Center for Infectious Disease"/>
            <person name="Wu L."/>
            <person name="Ma J."/>
        </authorList>
    </citation>
    <scope>NUCLEOTIDE SEQUENCE [LARGE SCALE GENOMIC DNA]</scope>
    <source>
        <strain evidence="13">JCM 9918</strain>
    </source>
</reference>
<evidence type="ECO:0000256" key="4">
    <source>
        <dbReference type="ARBA" id="ARBA00022679"/>
    </source>
</evidence>
<dbReference type="InterPro" id="IPR013968">
    <property type="entry name" value="PKS_KR"/>
</dbReference>
<dbReference type="InterPro" id="IPR050091">
    <property type="entry name" value="PKS_NRPS_Biosynth_Enz"/>
</dbReference>
<evidence type="ECO:0000313" key="12">
    <source>
        <dbReference type="EMBL" id="MFC5813343.1"/>
    </source>
</evidence>
<keyword evidence="7" id="KW-0012">Acyltransferase</keyword>
<dbReference type="SMART" id="SM00823">
    <property type="entry name" value="PKS_PP"/>
    <property type="match status" value="1"/>
</dbReference>
<dbReference type="SMART" id="SM00822">
    <property type="entry name" value="PKS_KR"/>
    <property type="match status" value="1"/>
</dbReference>
<dbReference type="InterPro" id="IPR001227">
    <property type="entry name" value="Ac_transferase_dom_sf"/>
</dbReference>
<feature type="region of interest" description="C-terminal hotdog fold" evidence="8">
    <location>
        <begin position="677"/>
        <end position="826"/>
    </location>
</feature>
<evidence type="ECO:0000256" key="9">
    <source>
        <dbReference type="SAM" id="MobiDB-lite"/>
    </source>
</evidence>
<dbReference type="InterPro" id="IPR049551">
    <property type="entry name" value="PKS_DH_C"/>
</dbReference>
<dbReference type="Gene3D" id="1.10.1200.10">
    <property type="entry name" value="ACP-like"/>
    <property type="match status" value="1"/>
</dbReference>
<dbReference type="InterPro" id="IPR006162">
    <property type="entry name" value="Ppantetheine_attach_site"/>
</dbReference>
<dbReference type="SMART" id="SM00829">
    <property type="entry name" value="PKS_ER"/>
    <property type="match status" value="1"/>
</dbReference>
<dbReference type="InterPro" id="IPR020806">
    <property type="entry name" value="PKS_PP-bd"/>
</dbReference>
<evidence type="ECO:0000256" key="5">
    <source>
        <dbReference type="ARBA" id="ARBA00023194"/>
    </source>
</evidence>
<evidence type="ECO:0000259" key="10">
    <source>
        <dbReference type="PROSITE" id="PS50075"/>
    </source>
</evidence>
<dbReference type="InterPro" id="IPR049552">
    <property type="entry name" value="PKS_DH_N"/>
</dbReference>
<keyword evidence="5" id="KW-0045">Antibiotic biosynthesis</keyword>
<dbReference type="InterPro" id="IPR020843">
    <property type="entry name" value="ER"/>
</dbReference>
<comment type="pathway">
    <text evidence="1">Antibiotic biosynthesis.</text>
</comment>
<dbReference type="Pfam" id="PF08240">
    <property type="entry name" value="ADH_N"/>
    <property type="match status" value="1"/>
</dbReference>
<dbReference type="SUPFAM" id="SSF50129">
    <property type="entry name" value="GroES-like"/>
    <property type="match status" value="1"/>
</dbReference>
<dbReference type="InterPro" id="IPR016035">
    <property type="entry name" value="Acyl_Trfase/lysoPLipase"/>
</dbReference>
<feature type="active site" description="Proton donor; for dehydratase activity" evidence="8">
    <location>
        <position position="738"/>
    </location>
</feature>
<gene>
    <name evidence="12" type="ORF">ACFQGO_38615</name>
</gene>
<dbReference type="InterPro" id="IPR009081">
    <property type="entry name" value="PP-bd_ACP"/>
</dbReference>
<dbReference type="Proteomes" id="UP001596112">
    <property type="component" value="Unassembled WGS sequence"/>
</dbReference>
<dbReference type="InterPro" id="IPR014043">
    <property type="entry name" value="Acyl_transferase_dom"/>
</dbReference>
<dbReference type="Pfam" id="PF08659">
    <property type="entry name" value="KR"/>
    <property type="match status" value="1"/>
</dbReference>
<dbReference type="SUPFAM" id="SSF55048">
    <property type="entry name" value="Probable ACP-binding domain of malonyl-CoA ACP transacylase"/>
    <property type="match status" value="1"/>
</dbReference>
<proteinExistence type="predicted"/>
<dbReference type="RefSeq" id="WP_380970069.1">
    <property type="nucleotide sequence ID" value="NZ_JBHSNZ010000071.1"/>
</dbReference>
<name>A0ABW1BJJ0_9ACTN</name>
<evidence type="ECO:0000256" key="2">
    <source>
        <dbReference type="ARBA" id="ARBA00022450"/>
    </source>
</evidence>
<dbReference type="InterPro" id="IPR016039">
    <property type="entry name" value="Thiolase-like"/>
</dbReference>
<keyword evidence="2" id="KW-0596">Phosphopantetheine</keyword>
<dbReference type="InterPro" id="IPR036736">
    <property type="entry name" value="ACP-like_sf"/>
</dbReference>
<dbReference type="PROSITE" id="PS52019">
    <property type="entry name" value="PKS_MFAS_DH"/>
    <property type="match status" value="1"/>
</dbReference>
<evidence type="ECO:0000313" key="13">
    <source>
        <dbReference type="Proteomes" id="UP001596112"/>
    </source>
</evidence>
<dbReference type="SUPFAM" id="SSF52151">
    <property type="entry name" value="FabD/lysophospholipase-like"/>
    <property type="match status" value="1"/>
</dbReference>
<dbReference type="PANTHER" id="PTHR43775:SF51">
    <property type="entry name" value="INACTIVE PHENOLPHTHIOCEROL SYNTHESIS POLYKETIDE SYNTHASE TYPE I PKS1-RELATED"/>
    <property type="match status" value="1"/>
</dbReference>
<keyword evidence="4" id="KW-0808">Transferase</keyword>
<dbReference type="InterPro" id="IPR057326">
    <property type="entry name" value="KR_dom"/>
</dbReference>
<dbReference type="Gene3D" id="3.10.129.110">
    <property type="entry name" value="Polyketide synthase dehydratase"/>
    <property type="match status" value="1"/>
</dbReference>
<dbReference type="Gene3D" id="3.30.70.3290">
    <property type="match status" value="1"/>
</dbReference>
<dbReference type="PROSITE" id="PS00012">
    <property type="entry name" value="PHOSPHOPANTETHEINE"/>
    <property type="match status" value="1"/>
</dbReference>
<dbReference type="Pfam" id="PF00550">
    <property type="entry name" value="PP-binding"/>
    <property type="match status" value="1"/>
</dbReference>
<dbReference type="InterPro" id="IPR013154">
    <property type="entry name" value="ADH-like_N"/>
</dbReference>
<dbReference type="SUPFAM" id="SSF51735">
    <property type="entry name" value="NAD(P)-binding Rossmann-fold domains"/>
    <property type="match status" value="3"/>
</dbReference>
<dbReference type="SMART" id="SM00827">
    <property type="entry name" value="PKS_AT"/>
    <property type="match status" value="1"/>
</dbReference>